<dbReference type="VEuPathDB" id="MicrosporidiaDB:EHP00_2159"/>
<organism evidence="1 2">
    <name type="scientific">Ecytonucleospora hepatopenaei</name>
    <dbReference type="NCBI Taxonomy" id="646526"/>
    <lineage>
        <taxon>Eukaryota</taxon>
        <taxon>Fungi</taxon>
        <taxon>Fungi incertae sedis</taxon>
        <taxon>Microsporidia</taxon>
        <taxon>Enterocytozoonidae</taxon>
        <taxon>Ecytonucleospora</taxon>
    </lineage>
</organism>
<comment type="caution">
    <text evidence="1">The sequence shown here is derived from an EMBL/GenBank/DDBJ whole genome shotgun (WGS) entry which is preliminary data.</text>
</comment>
<proteinExistence type="predicted"/>
<dbReference type="EMBL" id="MNPJ01000020">
    <property type="protein sequence ID" value="OQS54366.1"/>
    <property type="molecule type" value="Genomic_DNA"/>
</dbReference>
<name>A0A1W0E561_9MICR</name>
<protein>
    <submittedName>
        <fullName evidence="1">Uncharacterized protein</fullName>
    </submittedName>
</protein>
<dbReference type="Proteomes" id="UP000192758">
    <property type="component" value="Unassembled WGS sequence"/>
</dbReference>
<reference evidence="1 2" key="1">
    <citation type="journal article" date="2017" name="Environ. Microbiol.">
        <title>Decay of the glycolytic pathway and adaptation to intranuclear parasitism within Enterocytozoonidae microsporidia.</title>
        <authorList>
            <person name="Wiredu Boakye D."/>
            <person name="Jaroenlak P."/>
            <person name="Prachumwat A."/>
            <person name="Williams T.A."/>
            <person name="Bateman K.S."/>
            <person name="Itsathitphaisarn O."/>
            <person name="Sritunyalucksana K."/>
            <person name="Paszkiewicz K.H."/>
            <person name="Moore K.A."/>
            <person name="Stentiford G.D."/>
            <person name="Williams B.A."/>
        </authorList>
    </citation>
    <scope>NUCLEOTIDE SEQUENCE [LARGE SCALE GENOMIC DNA]</scope>
    <source>
        <strain evidence="1 2">TH1</strain>
    </source>
</reference>
<evidence type="ECO:0000313" key="2">
    <source>
        <dbReference type="Proteomes" id="UP000192758"/>
    </source>
</evidence>
<dbReference type="AlphaFoldDB" id="A0A1W0E561"/>
<accession>A0A1W0E561</accession>
<sequence>MTNNYIPNYLSDNDYILNKIIFAKRSTYTPLCNIDYNKILNNLGYTANTTNTTNTTNTLLIIERQIKRREELINELENILYNDI</sequence>
<keyword evidence="2" id="KW-1185">Reference proteome</keyword>
<evidence type="ECO:0000313" key="1">
    <source>
        <dbReference type="EMBL" id="OQS54366.1"/>
    </source>
</evidence>
<gene>
    <name evidence="1" type="ORF">EHP00_2159</name>
</gene>